<dbReference type="InterPro" id="IPR032820">
    <property type="entry name" value="ATPase_put"/>
</dbReference>
<protein>
    <submittedName>
        <fullName evidence="3">AtpZ/AtpI family protein</fullName>
    </submittedName>
</protein>
<keyword evidence="1" id="KW-0812">Transmembrane</keyword>
<reference evidence="3 5" key="1">
    <citation type="submission" date="2023-07" db="EMBL/GenBank/DDBJ databases">
        <title>Unpublished Manusciprt.</title>
        <authorList>
            <person name="Aydin F."/>
            <person name="Tarhane S."/>
            <person name="Saticioglu I.B."/>
            <person name="Karakaya E."/>
            <person name="Abay S."/>
            <person name="Guran O."/>
            <person name="Bozkurt E."/>
            <person name="Uzum N."/>
            <person name="Olgun K."/>
            <person name="Jablonski D."/>
        </authorList>
    </citation>
    <scope>NUCLEOTIDE SEQUENCE</scope>
    <source>
        <strain evidence="5">faydin-H75</strain>
        <strain evidence="3">Faydin-H76</strain>
    </source>
</reference>
<keyword evidence="1" id="KW-1133">Transmembrane helix</keyword>
<evidence type="ECO:0000313" key="3">
    <source>
        <dbReference type="EMBL" id="MDP2538939.1"/>
    </source>
</evidence>
<feature type="transmembrane region" description="Helical" evidence="1">
    <location>
        <begin position="12"/>
        <end position="37"/>
    </location>
</feature>
<dbReference type="EMBL" id="JAUPEV010000003">
    <property type="protein sequence ID" value="MDO7252896.1"/>
    <property type="molecule type" value="Genomic_DNA"/>
</dbReference>
<keyword evidence="5" id="KW-1185">Reference proteome</keyword>
<evidence type="ECO:0000256" key="1">
    <source>
        <dbReference type="SAM" id="Phobius"/>
    </source>
</evidence>
<gene>
    <name evidence="2" type="ORF">Q5I04_03075</name>
    <name evidence="3" type="ORF">Q5I06_04005</name>
</gene>
<sequence length="92" mass="10284">MQEEPKFKKLILGANDLSLGISIVIAILLGIGVGWALQRFTGIAWLFWLGVAWGIGAAILNIYKAYKRVKKGLDEMAKDPKYTYKPKTSEEK</sequence>
<reference evidence="2 4" key="3">
    <citation type="journal article" date="2024" name="Syst. Appl. Microbiol.">
        <title>Helicobacter cappadocius sp. nov., from lizards: The first psychrotrophic Helicobacter species.</title>
        <authorList>
            <person name="Aydin F."/>
            <person name="Tarhane S."/>
            <person name="Karakaya E."/>
            <person name="Abay S."/>
            <person name="Kayman T."/>
            <person name="Guran O."/>
            <person name="Bozkurt E."/>
            <person name="Uzum N."/>
            <person name="Avci A."/>
            <person name="Olgun K."/>
            <person name="Jablonski D."/>
            <person name="Guran C."/>
            <person name="Burcin Saticioglu I."/>
        </authorList>
    </citation>
    <scope>NUCLEOTIDE SEQUENCE [LARGE SCALE GENOMIC DNA]</scope>
    <source>
        <strain evidence="2">Faydin-H75</strain>
        <strain evidence="4">faydin-H76</strain>
    </source>
</reference>
<keyword evidence="1" id="KW-0472">Membrane</keyword>
<dbReference type="Proteomes" id="UP001240777">
    <property type="component" value="Unassembled WGS sequence"/>
</dbReference>
<evidence type="ECO:0000313" key="2">
    <source>
        <dbReference type="EMBL" id="MDO7252896.1"/>
    </source>
</evidence>
<name>A0AA90SSI8_9HELI</name>
<evidence type="ECO:0000313" key="5">
    <source>
        <dbReference type="Proteomes" id="UP001240777"/>
    </source>
</evidence>
<feature type="transmembrane region" description="Helical" evidence="1">
    <location>
        <begin position="43"/>
        <end position="63"/>
    </location>
</feature>
<dbReference type="Proteomes" id="UP001177258">
    <property type="component" value="Unassembled WGS sequence"/>
</dbReference>
<evidence type="ECO:0000313" key="4">
    <source>
        <dbReference type="Proteomes" id="UP001177258"/>
    </source>
</evidence>
<dbReference type="RefSeq" id="WP_305516740.1">
    <property type="nucleotide sequence ID" value="NZ_JAUPEV010000003.1"/>
</dbReference>
<dbReference type="Pfam" id="PF09527">
    <property type="entry name" value="ATPase_gene1"/>
    <property type="match status" value="1"/>
</dbReference>
<accession>A0AA90SSI8</accession>
<comment type="caution">
    <text evidence="3">The sequence shown here is derived from an EMBL/GenBank/DDBJ whole genome shotgun (WGS) entry which is preliminary data.</text>
</comment>
<dbReference type="EMBL" id="JAUYZK010000004">
    <property type="protein sequence ID" value="MDP2538939.1"/>
    <property type="molecule type" value="Genomic_DNA"/>
</dbReference>
<dbReference type="AlphaFoldDB" id="A0AA90SSI8"/>
<reference evidence="2" key="2">
    <citation type="submission" date="2023-07" db="EMBL/GenBank/DDBJ databases">
        <authorList>
            <person name="Aydin F."/>
            <person name="Tarhane S."/>
            <person name="Saticioglu I.B."/>
            <person name="Karakaya E."/>
            <person name="Abay S."/>
            <person name="Guran O."/>
            <person name="Bozkurt E."/>
            <person name="Uzum N."/>
            <person name="Olgun K."/>
            <person name="Jablonski D."/>
        </authorList>
    </citation>
    <scope>NUCLEOTIDE SEQUENCE</scope>
    <source>
        <strain evidence="2">Faydin-H75</strain>
    </source>
</reference>
<organism evidence="3 4">
    <name type="scientific">Helicobacter cappadocius</name>
    <dbReference type="NCBI Taxonomy" id="3063998"/>
    <lineage>
        <taxon>Bacteria</taxon>
        <taxon>Pseudomonadati</taxon>
        <taxon>Campylobacterota</taxon>
        <taxon>Epsilonproteobacteria</taxon>
        <taxon>Campylobacterales</taxon>
        <taxon>Helicobacteraceae</taxon>
        <taxon>Helicobacter</taxon>
    </lineage>
</organism>
<proteinExistence type="predicted"/>